<evidence type="ECO:0000256" key="6">
    <source>
        <dbReference type="ARBA" id="ARBA00022960"/>
    </source>
</evidence>
<dbReference type="RefSeq" id="WP_118399889.1">
    <property type="nucleotide sequence ID" value="NZ_CABJGD010000002.1"/>
</dbReference>
<dbReference type="GO" id="GO:0016763">
    <property type="term" value="F:pentosyltransferase activity"/>
    <property type="evidence" value="ECO:0007669"/>
    <property type="project" value="InterPro"/>
</dbReference>
<accession>A0A413T4P4</accession>
<keyword evidence="2" id="KW-0997">Cell inner membrane</keyword>
<evidence type="ECO:0000313" key="13">
    <source>
        <dbReference type="Proteomes" id="UP000283855"/>
    </source>
</evidence>
<evidence type="ECO:0000256" key="7">
    <source>
        <dbReference type="ARBA" id="ARBA00022984"/>
    </source>
</evidence>
<keyword evidence="3" id="KW-0328">Glycosyltransferase</keyword>
<sequence>MKRKLIGAGGGLLVVLGLSLFLLWGFRNPVINSMAERKILAMKERYGLDIHYDYLEFTKTGRILFGGLSVVPEQRDTLLTIHSAEITPGLWQLLRGNLEIRRISMEQPELRFVKKGTQANYDFMFLGDRTSRPGTSRPDKSSAEYDRRAGLLLKTIFRLLPSEGKLTRLRISEKKDNNSVSLYIPEFRIKDQHFQSHIQFVEDGKEQHWQTSGEIDPSEHLLSLHIQAPDVAVPYLKRRLGAEIHFDELMLSFIQKDGSPMQLQGKAEVRGLSLFHHRLSPEVINLNHGEVDFHLNIGSQSIELDSCSTVRFNQLQLNPYLKLESPGHLTAKLHKSWFPASELFSSLPQGLFEHLEGIRVDGQLAYDFLLDADLALPDSLKFHSDLLARNFRIIQYGNTNLSKMSSEFKYTAYEDGIPVRTFPVGPSWEHFLPLDSIPLVMQTAVLQSEDGGFFYHQGFLPDAIQEAMAYDLKKRRFARGGSTISMQLVKNVFLNRNKNIARKLEEALIVWLIETNRLTSKARMFEVYLNIAEWGPMVYGIREAADFYFSKRPSQLTLEECIYLASIIPKPKHFMTSFTNSGQLRESQENHFRIVAGRIAAKGVISEEAAKNVDISRVQLKGKAAGYFTDSLSVPRENPLTPQ</sequence>
<dbReference type="GO" id="GO:0009252">
    <property type="term" value="P:peptidoglycan biosynthetic process"/>
    <property type="evidence" value="ECO:0007669"/>
    <property type="project" value="UniProtKB-KW"/>
</dbReference>
<protein>
    <submittedName>
        <fullName evidence="12">Penicillin-binding protein</fullName>
    </submittedName>
</protein>
<dbReference type="InterPro" id="IPR001264">
    <property type="entry name" value="Glyco_trans_51"/>
</dbReference>
<gene>
    <name evidence="12" type="ORF">DW921_01555</name>
</gene>
<evidence type="ECO:0000256" key="8">
    <source>
        <dbReference type="ARBA" id="ARBA00022989"/>
    </source>
</evidence>
<keyword evidence="4" id="KW-0808">Transferase</keyword>
<feature type="domain" description="Glycosyl transferase family 51" evidence="11">
    <location>
        <begin position="426"/>
        <end position="582"/>
    </location>
</feature>
<dbReference type="PANTHER" id="PTHR30400:SF0">
    <property type="entry name" value="BIOSYNTHETIC PEPTIDOGLYCAN TRANSGLYCOSYLASE"/>
    <property type="match status" value="1"/>
</dbReference>
<keyword evidence="5" id="KW-0812">Transmembrane</keyword>
<dbReference type="GO" id="GO:0009274">
    <property type="term" value="C:peptidoglycan-based cell wall"/>
    <property type="evidence" value="ECO:0007669"/>
    <property type="project" value="InterPro"/>
</dbReference>
<keyword evidence="8" id="KW-1133">Transmembrane helix</keyword>
<keyword evidence="1" id="KW-1003">Cell membrane</keyword>
<proteinExistence type="predicted"/>
<evidence type="ECO:0000313" key="12">
    <source>
        <dbReference type="EMBL" id="RHA78659.1"/>
    </source>
</evidence>
<dbReference type="GO" id="GO:0071555">
    <property type="term" value="P:cell wall organization"/>
    <property type="evidence" value="ECO:0007669"/>
    <property type="project" value="UniProtKB-KW"/>
</dbReference>
<dbReference type="Proteomes" id="UP000283855">
    <property type="component" value="Unassembled WGS sequence"/>
</dbReference>
<dbReference type="InterPro" id="IPR011812">
    <property type="entry name" value="Pep_trsgly"/>
</dbReference>
<dbReference type="EMBL" id="QSFT01000002">
    <property type="protein sequence ID" value="RHA78659.1"/>
    <property type="molecule type" value="Genomic_DNA"/>
</dbReference>
<dbReference type="InterPro" id="IPR036950">
    <property type="entry name" value="PBP_transglycosylase"/>
</dbReference>
<evidence type="ECO:0000256" key="3">
    <source>
        <dbReference type="ARBA" id="ARBA00022676"/>
    </source>
</evidence>
<keyword evidence="10" id="KW-0961">Cell wall biogenesis/degradation</keyword>
<dbReference type="Pfam" id="PF00912">
    <property type="entry name" value="Transgly"/>
    <property type="match status" value="1"/>
</dbReference>
<evidence type="ECO:0000256" key="1">
    <source>
        <dbReference type="ARBA" id="ARBA00022475"/>
    </source>
</evidence>
<dbReference type="PANTHER" id="PTHR30400">
    <property type="entry name" value="MONOFUNCTIONAL BIOSYNTHETIC PEPTIDOGLYCAN TRANSGLYCOSYLASE"/>
    <property type="match status" value="1"/>
</dbReference>
<evidence type="ECO:0000256" key="5">
    <source>
        <dbReference type="ARBA" id="ARBA00022692"/>
    </source>
</evidence>
<dbReference type="GO" id="GO:0008360">
    <property type="term" value="P:regulation of cell shape"/>
    <property type="evidence" value="ECO:0007669"/>
    <property type="project" value="UniProtKB-KW"/>
</dbReference>
<keyword evidence="6" id="KW-0133">Cell shape</keyword>
<dbReference type="AlphaFoldDB" id="A0A413T4P4"/>
<evidence type="ECO:0000256" key="4">
    <source>
        <dbReference type="ARBA" id="ARBA00022679"/>
    </source>
</evidence>
<keyword evidence="9" id="KW-0472">Membrane</keyword>
<reference evidence="12 13" key="1">
    <citation type="submission" date="2018-08" db="EMBL/GenBank/DDBJ databases">
        <title>A genome reference for cultivated species of the human gut microbiota.</title>
        <authorList>
            <person name="Zou Y."/>
            <person name="Xue W."/>
            <person name="Luo G."/>
        </authorList>
    </citation>
    <scope>NUCLEOTIDE SEQUENCE [LARGE SCALE GENOMIC DNA]</scope>
    <source>
        <strain evidence="12 13">AM42-38</strain>
    </source>
</reference>
<organism evidence="12 13">
    <name type="scientific">Phocaeicola coprophilus</name>
    <dbReference type="NCBI Taxonomy" id="387090"/>
    <lineage>
        <taxon>Bacteria</taxon>
        <taxon>Pseudomonadati</taxon>
        <taxon>Bacteroidota</taxon>
        <taxon>Bacteroidia</taxon>
        <taxon>Bacteroidales</taxon>
        <taxon>Bacteroidaceae</taxon>
        <taxon>Phocaeicola</taxon>
    </lineage>
</organism>
<evidence type="ECO:0000259" key="11">
    <source>
        <dbReference type="Pfam" id="PF00912"/>
    </source>
</evidence>
<evidence type="ECO:0000256" key="10">
    <source>
        <dbReference type="ARBA" id="ARBA00023316"/>
    </source>
</evidence>
<name>A0A413T4P4_9BACT</name>
<comment type="caution">
    <text evidence="12">The sequence shown here is derived from an EMBL/GenBank/DDBJ whole genome shotgun (WGS) entry which is preliminary data.</text>
</comment>
<dbReference type="InterPro" id="IPR023346">
    <property type="entry name" value="Lysozyme-like_dom_sf"/>
</dbReference>
<dbReference type="GO" id="GO:0016020">
    <property type="term" value="C:membrane"/>
    <property type="evidence" value="ECO:0007669"/>
    <property type="project" value="InterPro"/>
</dbReference>
<dbReference type="Gene3D" id="1.10.3810.10">
    <property type="entry name" value="Biosynthetic peptidoglycan transglycosylase-like"/>
    <property type="match status" value="1"/>
</dbReference>
<keyword evidence="7" id="KW-0573">Peptidoglycan synthesis</keyword>
<evidence type="ECO:0000256" key="2">
    <source>
        <dbReference type="ARBA" id="ARBA00022519"/>
    </source>
</evidence>
<evidence type="ECO:0000256" key="9">
    <source>
        <dbReference type="ARBA" id="ARBA00023136"/>
    </source>
</evidence>
<dbReference type="SUPFAM" id="SSF53955">
    <property type="entry name" value="Lysozyme-like"/>
    <property type="match status" value="1"/>
</dbReference>